<dbReference type="SUPFAM" id="SSF55120">
    <property type="entry name" value="Pseudouridine synthase"/>
    <property type="match status" value="1"/>
</dbReference>
<evidence type="ECO:0000259" key="6">
    <source>
        <dbReference type="Pfam" id="PF01509"/>
    </source>
</evidence>
<dbReference type="EMBL" id="CACVAY010000009">
    <property type="protein sequence ID" value="CAA6801709.1"/>
    <property type="molecule type" value="Genomic_DNA"/>
</dbReference>
<comment type="function">
    <text evidence="5">Responsible for synthesis of pseudouridine from uracil-55 in the psi GC loop of transfer RNAs.</text>
</comment>
<comment type="similarity">
    <text evidence="2 5">Belongs to the pseudouridine synthase TruB family. Type 1 subfamily.</text>
</comment>
<dbReference type="InterPro" id="IPR036974">
    <property type="entry name" value="PUA_sf"/>
</dbReference>
<dbReference type="GO" id="GO:1990481">
    <property type="term" value="P:mRNA pseudouridine synthesis"/>
    <property type="evidence" value="ECO:0007669"/>
    <property type="project" value="TreeGrafter"/>
</dbReference>
<proteinExistence type="inferred from homology"/>
<evidence type="ECO:0000256" key="3">
    <source>
        <dbReference type="ARBA" id="ARBA00022694"/>
    </source>
</evidence>
<organism evidence="9">
    <name type="scientific">uncultured Thiotrichaceae bacterium</name>
    <dbReference type="NCBI Taxonomy" id="298394"/>
    <lineage>
        <taxon>Bacteria</taxon>
        <taxon>Pseudomonadati</taxon>
        <taxon>Pseudomonadota</taxon>
        <taxon>Gammaproteobacteria</taxon>
        <taxon>Thiotrichales</taxon>
        <taxon>Thiotrichaceae</taxon>
        <taxon>environmental samples</taxon>
    </lineage>
</organism>
<dbReference type="InterPro" id="IPR015947">
    <property type="entry name" value="PUA-like_sf"/>
</dbReference>
<dbReference type="PANTHER" id="PTHR13767:SF2">
    <property type="entry name" value="PSEUDOURIDYLATE SYNTHASE TRUB1"/>
    <property type="match status" value="1"/>
</dbReference>
<dbReference type="SUPFAM" id="SSF88697">
    <property type="entry name" value="PUA domain-like"/>
    <property type="match status" value="1"/>
</dbReference>
<gene>
    <name evidence="5" type="primary">truB</name>
    <name evidence="9" type="ORF">HELGO_WM10590</name>
</gene>
<dbReference type="Gene3D" id="2.30.130.10">
    <property type="entry name" value="PUA domain"/>
    <property type="match status" value="1"/>
</dbReference>
<name>A0A6S6SAS9_9GAMM</name>
<evidence type="ECO:0000256" key="4">
    <source>
        <dbReference type="ARBA" id="ARBA00023235"/>
    </source>
</evidence>
<evidence type="ECO:0000259" key="8">
    <source>
        <dbReference type="Pfam" id="PF16198"/>
    </source>
</evidence>
<dbReference type="PANTHER" id="PTHR13767">
    <property type="entry name" value="TRNA-PSEUDOURIDINE SYNTHASE"/>
    <property type="match status" value="1"/>
</dbReference>
<dbReference type="InterPro" id="IPR020103">
    <property type="entry name" value="PsdUridine_synth_cat_dom_sf"/>
</dbReference>
<dbReference type="Pfam" id="PF16198">
    <property type="entry name" value="TruB_C_2"/>
    <property type="match status" value="1"/>
</dbReference>
<dbReference type="CDD" id="cd21152">
    <property type="entry name" value="PUA_TruB_bacterial"/>
    <property type="match status" value="1"/>
</dbReference>
<feature type="domain" description="Pseudouridine synthase II N-terminal" evidence="6">
    <location>
        <begin position="33"/>
        <end position="180"/>
    </location>
</feature>
<dbReference type="NCBIfam" id="TIGR00431">
    <property type="entry name" value="TruB"/>
    <property type="match status" value="1"/>
</dbReference>
<evidence type="ECO:0000256" key="1">
    <source>
        <dbReference type="ARBA" id="ARBA00000385"/>
    </source>
</evidence>
<dbReference type="AlphaFoldDB" id="A0A6S6SAS9"/>
<keyword evidence="9" id="KW-0456">Lyase</keyword>
<dbReference type="InterPro" id="IPR032819">
    <property type="entry name" value="TruB_C"/>
</dbReference>
<protein>
    <recommendedName>
        <fullName evidence="5">tRNA pseudouridine synthase B</fullName>
        <ecNumber evidence="5">5.4.99.25</ecNumber>
    </recommendedName>
    <alternativeName>
        <fullName evidence="5">tRNA pseudouridine(55) synthase</fullName>
        <shortName evidence="5">Psi55 synthase</shortName>
    </alternativeName>
    <alternativeName>
        <fullName evidence="5">tRNA pseudouridylate synthase</fullName>
    </alternativeName>
    <alternativeName>
        <fullName evidence="5">tRNA-uridine isomerase</fullName>
    </alternativeName>
</protein>
<comment type="catalytic activity">
    <reaction evidence="1 5">
        <text>uridine(55) in tRNA = pseudouridine(55) in tRNA</text>
        <dbReference type="Rhea" id="RHEA:42532"/>
        <dbReference type="Rhea" id="RHEA-COMP:10101"/>
        <dbReference type="Rhea" id="RHEA-COMP:10102"/>
        <dbReference type="ChEBI" id="CHEBI:65314"/>
        <dbReference type="ChEBI" id="CHEBI:65315"/>
        <dbReference type="EC" id="5.4.99.25"/>
    </reaction>
</comment>
<dbReference type="Pfam" id="PF09157">
    <property type="entry name" value="TruB-C_2"/>
    <property type="match status" value="1"/>
</dbReference>
<evidence type="ECO:0000259" key="7">
    <source>
        <dbReference type="Pfam" id="PF09157"/>
    </source>
</evidence>
<evidence type="ECO:0000313" key="9">
    <source>
        <dbReference type="EMBL" id="CAA6801709.1"/>
    </source>
</evidence>
<dbReference type="Gene3D" id="3.30.2350.10">
    <property type="entry name" value="Pseudouridine synthase"/>
    <property type="match status" value="1"/>
</dbReference>
<keyword evidence="4 5" id="KW-0413">Isomerase</keyword>
<dbReference type="InterPro" id="IPR002501">
    <property type="entry name" value="PsdUridine_synth_N"/>
</dbReference>
<feature type="active site" description="Nucleophile" evidence="5">
    <location>
        <position position="47"/>
    </location>
</feature>
<dbReference type="GO" id="GO:0016829">
    <property type="term" value="F:lyase activity"/>
    <property type="evidence" value="ECO:0007669"/>
    <property type="project" value="UniProtKB-KW"/>
</dbReference>
<keyword evidence="3 5" id="KW-0819">tRNA processing</keyword>
<dbReference type="Pfam" id="PF01509">
    <property type="entry name" value="TruB_N"/>
    <property type="match status" value="1"/>
</dbReference>
<accession>A0A6S6SAS9</accession>
<dbReference type="FunFam" id="3.30.2350.10:FF:000011">
    <property type="entry name" value="tRNA pseudouridine synthase B"/>
    <property type="match status" value="1"/>
</dbReference>
<evidence type="ECO:0000256" key="5">
    <source>
        <dbReference type="HAMAP-Rule" id="MF_01080"/>
    </source>
</evidence>
<dbReference type="HAMAP" id="MF_01080">
    <property type="entry name" value="TruB_bact"/>
    <property type="match status" value="1"/>
</dbReference>
<dbReference type="GO" id="GO:0003723">
    <property type="term" value="F:RNA binding"/>
    <property type="evidence" value="ECO:0007669"/>
    <property type="project" value="InterPro"/>
</dbReference>
<reference evidence="9" key="1">
    <citation type="submission" date="2020-01" db="EMBL/GenBank/DDBJ databases">
        <authorList>
            <person name="Meier V. D."/>
            <person name="Meier V D."/>
        </authorList>
    </citation>
    <scope>NUCLEOTIDE SEQUENCE</scope>
    <source>
        <strain evidence="9">HLG_WM_MAG_07</strain>
    </source>
</reference>
<evidence type="ECO:0000256" key="2">
    <source>
        <dbReference type="ARBA" id="ARBA00005642"/>
    </source>
</evidence>
<dbReference type="InterPro" id="IPR015240">
    <property type="entry name" value="tRNA_sdUridine_synth_fam1_C"/>
</dbReference>
<dbReference type="GO" id="GO:0031119">
    <property type="term" value="P:tRNA pseudouridine synthesis"/>
    <property type="evidence" value="ECO:0007669"/>
    <property type="project" value="UniProtKB-UniRule"/>
</dbReference>
<feature type="domain" description="tRNA pseudouridine synthase II TruB subfamily 1 C-terminal" evidence="7">
    <location>
        <begin position="244"/>
        <end position="300"/>
    </location>
</feature>
<sequence>MARKRKGLPINGILLLDKPIGISSNKALQKIKYLYKAQKAGHTGSLDPLATGMLPICLGEATKTSHFLLNSDKSYQTTIQFGITTTTGDTEGEVIETRPVPTIDDATIQNLLTKFTGQLEQVPPMYSALKHQGQPLYKLARQGKEIERKARNITIFSNSLLEKNQNSITVAVDCSKGTYIRSLAMDMGEALGCGAHITMLRRVHVSPFNYGKMFTLDDAIEAETKGTLRDMLLPVDAGIIHFSKIMLDEVNVEKLMFGQTILAAHHLNTGAMVRIYNNNNDFLGIGEIDTSAHIKPKRLIQQPE</sequence>
<dbReference type="InterPro" id="IPR014780">
    <property type="entry name" value="tRNA_psdUridine_synth_TruB"/>
</dbReference>
<dbReference type="GO" id="GO:0160148">
    <property type="term" value="F:tRNA pseudouridine(55) synthase activity"/>
    <property type="evidence" value="ECO:0007669"/>
    <property type="project" value="UniProtKB-EC"/>
</dbReference>
<dbReference type="CDD" id="cd02573">
    <property type="entry name" value="PseudoU_synth_EcTruB"/>
    <property type="match status" value="1"/>
</dbReference>
<dbReference type="EC" id="5.4.99.25" evidence="5"/>
<feature type="domain" description="tRNA pseudouridylate synthase B C-terminal" evidence="8">
    <location>
        <begin position="181"/>
        <end position="237"/>
    </location>
</feature>